<dbReference type="InterPro" id="IPR022367">
    <property type="entry name" value="2-oxoacid/accept_OxRdtase_asu"/>
</dbReference>
<dbReference type="Pfam" id="PF01558">
    <property type="entry name" value="POR"/>
    <property type="match status" value="1"/>
</dbReference>
<dbReference type="NCBIfam" id="TIGR03710">
    <property type="entry name" value="OAFO_sf"/>
    <property type="match status" value="1"/>
</dbReference>
<dbReference type="SUPFAM" id="SSF53323">
    <property type="entry name" value="Pyruvate-ferredoxin oxidoreductase, PFOR, domain III"/>
    <property type="match status" value="1"/>
</dbReference>
<dbReference type="Gene3D" id="3.40.50.920">
    <property type="match status" value="1"/>
</dbReference>
<dbReference type="PANTHER" id="PTHR32154">
    <property type="entry name" value="PYRUVATE-FLAVODOXIN OXIDOREDUCTASE-RELATED"/>
    <property type="match status" value="1"/>
</dbReference>
<dbReference type="Proteomes" id="UP001201463">
    <property type="component" value="Unassembled WGS sequence"/>
</dbReference>
<dbReference type="SUPFAM" id="SSF52518">
    <property type="entry name" value="Thiamin diphosphate-binding fold (THDP-binding)"/>
    <property type="match status" value="1"/>
</dbReference>
<dbReference type="Gene3D" id="3.40.50.970">
    <property type="match status" value="1"/>
</dbReference>
<dbReference type="RefSeq" id="WP_233393365.1">
    <property type="nucleotide sequence ID" value="NZ_JAJTWT010000006.1"/>
</dbReference>
<dbReference type="InterPro" id="IPR050722">
    <property type="entry name" value="Pyruvate:ferred/Flavod_OxRd"/>
</dbReference>
<feature type="domain" description="Pyruvate/ketoisovalerate oxidoreductase catalytic" evidence="2">
    <location>
        <begin position="19"/>
        <end position="185"/>
    </location>
</feature>
<evidence type="ECO:0000259" key="3">
    <source>
        <dbReference type="Pfam" id="PF01855"/>
    </source>
</evidence>
<dbReference type="InterPro" id="IPR009014">
    <property type="entry name" value="Transketo_C/PFOR_II"/>
</dbReference>
<dbReference type="CDD" id="cd07034">
    <property type="entry name" value="TPP_PYR_PFOR_IOR-alpha_like"/>
    <property type="match status" value="1"/>
</dbReference>
<dbReference type="SUPFAM" id="SSF52922">
    <property type="entry name" value="TK C-terminal domain-like"/>
    <property type="match status" value="1"/>
</dbReference>
<gene>
    <name evidence="4" type="ORF">LXT12_16455</name>
</gene>
<dbReference type="EMBL" id="JAJTWT010000006">
    <property type="protein sequence ID" value="MCE4538846.1"/>
    <property type="molecule type" value="Genomic_DNA"/>
</dbReference>
<proteinExistence type="predicted"/>
<evidence type="ECO:0000256" key="1">
    <source>
        <dbReference type="ARBA" id="ARBA00023002"/>
    </source>
</evidence>
<accession>A0ABS8XJ45</accession>
<reference evidence="4 5" key="1">
    <citation type="submission" date="2021-12" db="EMBL/GenBank/DDBJ databases">
        <title>Genome seq of p7.</title>
        <authorList>
            <person name="Seo T."/>
        </authorList>
    </citation>
    <scope>NUCLEOTIDE SEQUENCE [LARGE SCALE GENOMIC DNA]</scope>
    <source>
        <strain evidence="4 5">P7</strain>
    </source>
</reference>
<dbReference type="Gene3D" id="3.40.920.10">
    <property type="entry name" value="Pyruvate-ferredoxin oxidoreductase, PFOR, domain III"/>
    <property type="match status" value="1"/>
</dbReference>
<comment type="caution">
    <text evidence="4">The sequence shown here is derived from an EMBL/GenBank/DDBJ whole genome shotgun (WGS) entry which is preliminary data.</text>
</comment>
<evidence type="ECO:0000313" key="5">
    <source>
        <dbReference type="Proteomes" id="UP001201463"/>
    </source>
</evidence>
<protein>
    <submittedName>
        <fullName evidence="4">2-oxoacid:acceptor oxidoreductase subunit alpha</fullName>
    </submittedName>
</protein>
<evidence type="ECO:0000259" key="2">
    <source>
        <dbReference type="Pfam" id="PF01558"/>
    </source>
</evidence>
<dbReference type="InterPro" id="IPR019752">
    <property type="entry name" value="Pyrv/ketoisovalerate_OxRed_cat"/>
</dbReference>
<evidence type="ECO:0000313" key="4">
    <source>
        <dbReference type="EMBL" id="MCE4538846.1"/>
    </source>
</evidence>
<dbReference type="PANTHER" id="PTHR32154:SF29">
    <property type="entry name" value="BLR6743 PROTEIN"/>
    <property type="match status" value="1"/>
</dbReference>
<dbReference type="InterPro" id="IPR002880">
    <property type="entry name" value="Pyrv_Fd/Flavodoxin_OxRdtase_N"/>
</dbReference>
<dbReference type="Pfam" id="PF01855">
    <property type="entry name" value="POR_N"/>
    <property type="match status" value="1"/>
</dbReference>
<keyword evidence="1" id="KW-0560">Oxidoreductase</keyword>
<dbReference type="InterPro" id="IPR002869">
    <property type="entry name" value="Pyrv_flavodox_OxRed_cen"/>
</dbReference>
<dbReference type="InterPro" id="IPR029061">
    <property type="entry name" value="THDP-binding"/>
</dbReference>
<sequence length="611" mass="66795">MSRIEATNDFVVKFANVNGSGSASANELFARAILRMGVPVSPRNIFPSNIQGLPTWYEVRVCEAGWLGRRGGVDLMVAMNPQTWDQDVAEIQPGGYLFYDSTKPMPQSAFRPDIHVIGMPATAICNATYDVPRERTLFKNILVLGALSELMGIEAAVIEQLFAAQYKGKERLLDSNVRALHAGREFARDHLSVQPFGLKVRRADAVGGRIFLEGNAATALGCVYGGATVCAWYPITPSSSVAEAFEGYCRKFRTDPDTGEQRYAIVQAEDEIASIGIITGAGWNGARAFTATSGPGVSLMTEFLGLGYFAEIPLVVIDVQRGGPSTGMPTRTQQADLLSCAYASHGDTQHVLLLPEDPRECFEFAATALDLAERLQTPVFLMSDLDIGMNQRLCAPLEWDDARRYDRGKLMTAEMLDAGREFARYKDVDGDGIPWRTLPGTHPSKGAYFTRGTTRNEAAVYSERGDDYVRNVERLRAKFATAALLAPQPQLRAAARKTRLAVVYFGSTSPAMDEALAALAEAGIHIDAMRLRAYPFPPSVAEFLAAHDAVFVVEQNRDAQMRRLLVNELEVAPARLTPVLHYDGTPITARFIIEAITRHVHALATTPRSAA</sequence>
<organism evidence="4 5">
    <name type="scientific">Pelomonas caseinilytica</name>
    <dbReference type="NCBI Taxonomy" id="2906763"/>
    <lineage>
        <taxon>Bacteria</taxon>
        <taxon>Pseudomonadati</taxon>
        <taxon>Pseudomonadota</taxon>
        <taxon>Betaproteobacteria</taxon>
        <taxon>Burkholderiales</taxon>
        <taxon>Sphaerotilaceae</taxon>
        <taxon>Roseateles</taxon>
    </lineage>
</organism>
<name>A0ABS8XJ45_9BURK</name>
<feature type="domain" description="Pyruvate flavodoxin/ferredoxin oxidoreductase pyrimidine binding" evidence="3">
    <location>
        <begin position="222"/>
        <end position="388"/>
    </location>
</feature>
<keyword evidence="5" id="KW-1185">Reference proteome</keyword>